<feature type="compositionally biased region" description="Gly residues" evidence="8">
    <location>
        <begin position="238"/>
        <end position="250"/>
    </location>
</feature>
<evidence type="ECO:0000256" key="1">
    <source>
        <dbReference type="ARBA" id="ARBA00004370"/>
    </source>
</evidence>
<dbReference type="Pfam" id="PF00211">
    <property type="entry name" value="Guanylate_cyc"/>
    <property type="match status" value="1"/>
</dbReference>
<dbReference type="SUPFAM" id="SSF55073">
    <property type="entry name" value="Nucleotide cyclase"/>
    <property type="match status" value="1"/>
</dbReference>
<keyword evidence="2" id="KW-0812">Transmembrane</keyword>
<comment type="caution">
    <text evidence="10">The sequence shown here is derived from an EMBL/GenBank/DDBJ whole genome shotgun (WGS) entry which is preliminary data.</text>
</comment>
<dbReference type="PANTHER" id="PTHR11920">
    <property type="entry name" value="GUANYLYL CYCLASE"/>
    <property type="match status" value="1"/>
</dbReference>
<gene>
    <name evidence="10" type="ORF">Vretifemale_9015</name>
</gene>
<dbReference type="GO" id="GO:0001653">
    <property type="term" value="F:peptide receptor activity"/>
    <property type="evidence" value="ECO:0007669"/>
    <property type="project" value="TreeGrafter"/>
</dbReference>
<keyword evidence="3" id="KW-0547">Nucleotide-binding</keyword>
<dbReference type="InterPro" id="IPR029787">
    <property type="entry name" value="Nucleotide_cyclase"/>
</dbReference>
<evidence type="ECO:0000256" key="3">
    <source>
        <dbReference type="ARBA" id="ARBA00022741"/>
    </source>
</evidence>
<keyword evidence="6 7" id="KW-0456">Lyase</keyword>
<comment type="similarity">
    <text evidence="7">Belongs to the adenylyl cyclase class-4/guanylyl cyclase family.</text>
</comment>
<evidence type="ECO:0000313" key="11">
    <source>
        <dbReference type="Proteomes" id="UP000747110"/>
    </source>
</evidence>
<dbReference type="Proteomes" id="UP000747110">
    <property type="component" value="Unassembled WGS sequence"/>
</dbReference>
<dbReference type="GO" id="GO:0007168">
    <property type="term" value="P:receptor guanylyl cyclase signaling pathway"/>
    <property type="evidence" value="ECO:0007669"/>
    <property type="project" value="TreeGrafter"/>
</dbReference>
<evidence type="ECO:0000256" key="4">
    <source>
        <dbReference type="ARBA" id="ARBA00022989"/>
    </source>
</evidence>
<feature type="domain" description="Guanylate cyclase" evidence="9">
    <location>
        <begin position="531"/>
        <end position="673"/>
    </location>
</feature>
<keyword evidence="5" id="KW-0472">Membrane</keyword>
<keyword evidence="4" id="KW-1133">Transmembrane helix</keyword>
<dbReference type="OrthoDB" id="549952at2759"/>
<dbReference type="GO" id="GO:0035556">
    <property type="term" value="P:intracellular signal transduction"/>
    <property type="evidence" value="ECO:0007669"/>
    <property type="project" value="InterPro"/>
</dbReference>
<proteinExistence type="inferred from homology"/>
<evidence type="ECO:0000313" key="10">
    <source>
        <dbReference type="EMBL" id="GIL79853.1"/>
    </source>
</evidence>
<dbReference type="PROSITE" id="PS50125">
    <property type="entry name" value="GUANYLATE_CYCLASE_2"/>
    <property type="match status" value="1"/>
</dbReference>
<reference evidence="10" key="1">
    <citation type="journal article" date="2021" name="Proc. Natl. Acad. Sci. U.S.A.">
        <title>Three genomes in the algal genus Volvox reveal the fate of a haploid sex-determining region after a transition to homothallism.</title>
        <authorList>
            <person name="Yamamoto K."/>
            <person name="Hamaji T."/>
            <person name="Kawai-Toyooka H."/>
            <person name="Matsuzaki R."/>
            <person name="Takahashi F."/>
            <person name="Nishimura Y."/>
            <person name="Kawachi M."/>
            <person name="Noguchi H."/>
            <person name="Minakuchi Y."/>
            <person name="Umen J.G."/>
            <person name="Toyoda A."/>
            <person name="Nozaki H."/>
        </authorList>
    </citation>
    <scope>NUCLEOTIDE SEQUENCE</scope>
    <source>
        <strain evidence="10">NIES-3786</strain>
    </source>
</reference>
<dbReference type="GO" id="GO:0000166">
    <property type="term" value="F:nucleotide binding"/>
    <property type="evidence" value="ECO:0007669"/>
    <property type="project" value="UniProtKB-KW"/>
</dbReference>
<feature type="region of interest" description="Disordered" evidence="8">
    <location>
        <begin position="433"/>
        <end position="455"/>
    </location>
</feature>
<feature type="region of interest" description="Disordered" evidence="8">
    <location>
        <begin position="226"/>
        <end position="260"/>
    </location>
</feature>
<evidence type="ECO:0000256" key="2">
    <source>
        <dbReference type="ARBA" id="ARBA00022692"/>
    </source>
</evidence>
<evidence type="ECO:0000256" key="8">
    <source>
        <dbReference type="SAM" id="MobiDB-lite"/>
    </source>
</evidence>
<dbReference type="PROSITE" id="PS00452">
    <property type="entry name" value="GUANYLATE_CYCLASE_1"/>
    <property type="match status" value="1"/>
</dbReference>
<accession>A0A8J4CC42</accession>
<feature type="compositionally biased region" description="Low complexity" evidence="8">
    <location>
        <begin position="226"/>
        <end position="237"/>
    </location>
</feature>
<evidence type="ECO:0000256" key="7">
    <source>
        <dbReference type="RuleBase" id="RU000405"/>
    </source>
</evidence>
<name>A0A8J4CC42_9CHLO</name>
<evidence type="ECO:0000256" key="5">
    <source>
        <dbReference type="ARBA" id="ARBA00023136"/>
    </source>
</evidence>
<dbReference type="InterPro" id="IPR050401">
    <property type="entry name" value="Cyclic_nucleotide_synthase"/>
</dbReference>
<comment type="subcellular location">
    <subcellularLocation>
        <location evidence="1">Membrane</location>
    </subcellularLocation>
</comment>
<dbReference type="PANTHER" id="PTHR11920:SF335">
    <property type="entry name" value="GUANYLATE CYCLASE"/>
    <property type="match status" value="1"/>
</dbReference>
<protein>
    <recommendedName>
        <fullName evidence="9">Guanylate cyclase domain-containing protein</fullName>
    </recommendedName>
</protein>
<dbReference type="SMART" id="SM00044">
    <property type="entry name" value="CYCc"/>
    <property type="match status" value="1"/>
</dbReference>
<dbReference type="InterPro" id="IPR001054">
    <property type="entry name" value="A/G_cyclase"/>
</dbReference>
<dbReference type="GO" id="GO:0004016">
    <property type="term" value="F:adenylate cyclase activity"/>
    <property type="evidence" value="ECO:0007669"/>
    <property type="project" value="TreeGrafter"/>
</dbReference>
<dbReference type="EMBL" id="BNCP01000016">
    <property type="protein sequence ID" value="GIL79853.1"/>
    <property type="molecule type" value="Genomic_DNA"/>
</dbReference>
<dbReference type="CDD" id="cd07302">
    <property type="entry name" value="CHD"/>
    <property type="match status" value="1"/>
</dbReference>
<evidence type="ECO:0000259" key="9">
    <source>
        <dbReference type="PROSITE" id="PS50125"/>
    </source>
</evidence>
<keyword evidence="11" id="KW-1185">Reference proteome</keyword>
<dbReference type="FunFam" id="3.30.70.1230:FF:000057">
    <property type="entry name" value="Guanylate cyclase"/>
    <property type="match status" value="1"/>
</dbReference>
<dbReference type="InterPro" id="IPR018297">
    <property type="entry name" value="A/G_cyclase_CS"/>
</dbReference>
<dbReference type="Gene3D" id="3.30.70.1230">
    <property type="entry name" value="Nucleotide cyclase"/>
    <property type="match status" value="1"/>
</dbReference>
<dbReference type="GO" id="GO:0005886">
    <property type="term" value="C:plasma membrane"/>
    <property type="evidence" value="ECO:0007669"/>
    <property type="project" value="TreeGrafter"/>
</dbReference>
<evidence type="ECO:0000256" key="6">
    <source>
        <dbReference type="ARBA" id="ARBA00023239"/>
    </source>
</evidence>
<sequence length="720" mass="75290">MIFGSSARAFLDASQQGEACIAGSLTATATCSFPANGTCINSGRVCSRDGLGCGAEGVSQPVTGPASTPADRPLSTSDLQVLGHTAPELRSIGEVQQPREVAADADDGNLTTRPSYAAAECYRSVPVPKLLTAMLSQDTAGIDSIDAPTAAKQQVSTISIGFNSTTAQVISIASGRIMAMNNNGCKVTCNDAVEHVEEGVRYGERQEAALQHAMCTIDQLAGVNRGNGSNDGDLSGDLGTGGGGDGGNGDSEGPAASTGMRGGAYLVSETARSMAAALAPAVMKQSEGQQLEWWQPNVPPVQILQQKRPGEEALRAQVPVPTEAEGACLPWRPVDRHPTQLSEIEEASSTGDRDSAEVPLLAVERWHEVTVNGLVHPRTREQLIVVTQSDVSARVWAERQLATVVEAEHALLENIFPMHVIEHIALMAAASAASPARDKRPTGTDADSAPAAASRYTTPVQSAAAARMSKSQVMLAHGMASSGGVLVHGAPSVLPAVAGESPGRPAVHDRGAVHITGDTFLHLATSHSALTLLFCDIQGFTTMCNQVQPAVVMSFLNDLYTRLDAMLDAYGVYKVETIGDCYVAAGGLMKVDEETGAVTVRSDDVDPQHAHRTVQFAKAILHAASAVRLPNTGEPVRLRVGIHSGPAMSGVVGTRMPRFCLFGDTINTASRMESTGVPGAIHVSQATRDLTPVESWEPTGGVEAKGKGILQTYLLRPPQT</sequence>
<dbReference type="GO" id="GO:0004383">
    <property type="term" value="F:guanylate cyclase activity"/>
    <property type="evidence" value="ECO:0007669"/>
    <property type="project" value="TreeGrafter"/>
</dbReference>
<organism evidence="10 11">
    <name type="scientific">Volvox reticuliferus</name>
    <dbReference type="NCBI Taxonomy" id="1737510"/>
    <lineage>
        <taxon>Eukaryota</taxon>
        <taxon>Viridiplantae</taxon>
        <taxon>Chlorophyta</taxon>
        <taxon>core chlorophytes</taxon>
        <taxon>Chlorophyceae</taxon>
        <taxon>CS clade</taxon>
        <taxon>Chlamydomonadales</taxon>
        <taxon>Volvocaceae</taxon>
        <taxon>Volvox</taxon>
    </lineage>
</organism>
<dbReference type="AlphaFoldDB" id="A0A8J4CC42"/>